<dbReference type="InterPro" id="IPR020904">
    <property type="entry name" value="Sc_DH/Rdtase_CS"/>
</dbReference>
<dbReference type="OrthoDB" id="517007at2"/>
<gene>
    <name evidence="4" type="ORF">EDF62_1319</name>
</gene>
<evidence type="ECO:0000313" key="5">
    <source>
        <dbReference type="Proteomes" id="UP000295601"/>
    </source>
</evidence>
<proteinExistence type="inferred from homology"/>
<evidence type="ECO:0000313" key="4">
    <source>
        <dbReference type="EMBL" id="TDP93340.1"/>
    </source>
</evidence>
<dbReference type="Gene3D" id="3.40.50.720">
    <property type="entry name" value="NAD(P)-binding Rossmann-like Domain"/>
    <property type="match status" value="1"/>
</dbReference>
<dbReference type="SMART" id="SM00822">
    <property type="entry name" value="PKS_KR"/>
    <property type="match status" value="1"/>
</dbReference>
<dbReference type="Proteomes" id="UP000295601">
    <property type="component" value="Unassembled WGS sequence"/>
</dbReference>
<feature type="domain" description="Ketoreductase" evidence="3">
    <location>
        <begin position="11"/>
        <end position="193"/>
    </location>
</feature>
<reference evidence="4 5" key="1">
    <citation type="submission" date="2019-03" db="EMBL/GenBank/DDBJ databases">
        <title>Genomic analyses of the natural microbiome of Caenorhabditis elegans.</title>
        <authorList>
            <person name="Samuel B."/>
        </authorList>
    </citation>
    <scope>NUCLEOTIDE SEQUENCE [LARGE SCALE GENOMIC DNA]</scope>
    <source>
        <strain evidence="4 5">JUb18</strain>
    </source>
</reference>
<dbReference type="Pfam" id="PF13561">
    <property type="entry name" value="adh_short_C2"/>
    <property type="match status" value="1"/>
</dbReference>
<accession>A0A4R6S1F6</accession>
<dbReference type="PRINTS" id="PR00081">
    <property type="entry name" value="GDHRDH"/>
</dbReference>
<evidence type="ECO:0000256" key="2">
    <source>
        <dbReference type="ARBA" id="ARBA00023002"/>
    </source>
</evidence>
<name>A0A4R6S1F6_9MICO</name>
<dbReference type="FunFam" id="3.40.50.720:FF:000084">
    <property type="entry name" value="Short-chain dehydrogenase reductase"/>
    <property type="match status" value="1"/>
</dbReference>
<dbReference type="RefSeq" id="WP_132205419.1">
    <property type="nucleotide sequence ID" value="NZ_CP080492.1"/>
</dbReference>
<dbReference type="PRINTS" id="PR00080">
    <property type="entry name" value="SDRFAMILY"/>
</dbReference>
<keyword evidence="2" id="KW-0560">Oxidoreductase</keyword>
<dbReference type="PANTHER" id="PTHR24321:SF14">
    <property type="entry name" value="SHORT-CHAIN TYPE DEHYDROGENASE_REDUCTASE BLR2146-RELATED"/>
    <property type="match status" value="1"/>
</dbReference>
<evidence type="ECO:0000259" key="3">
    <source>
        <dbReference type="SMART" id="SM00822"/>
    </source>
</evidence>
<dbReference type="EMBL" id="SNYA01000003">
    <property type="protein sequence ID" value="TDP93340.1"/>
    <property type="molecule type" value="Genomic_DNA"/>
</dbReference>
<sequence>MSDTTLDFTDRVAVITGAAGGIGGALADLLARSGAHLVLADLDEAAVRARATSLSGQYPGRAIGVQLNAADAASIDELIELARREFGRIDFLVPSAGIYPESLVADTDDELWRRVQSINLDGVFMLIKRAIPLMPAGSAIVNLTSVAGHRGSMGHAHYAASKGGLIAFTRTLALELGPQGIRVNAVSPGIIDTAMTASARAAKGDEWIAATPLRRDGTPEEISATIAFLLSNAASFVHGEVLHVNGGLFMAG</sequence>
<comment type="caution">
    <text evidence="4">The sequence shown here is derived from an EMBL/GenBank/DDBJ whole genome shotgun (WGS) entry which is preliminary data.</text>
</comment>
<dbReference type="PROSITE" id="PS00061">
    <property type="entry name" value="ADH_SHORT"/>
    <property type="match status" value="1"/>
</dbReference>
<dbReference type="AlphaFoldDB" id="A0A4R6S1F6"/>
<protein>
    <submittedName>
        <fullName evidence="4">3-oxoacyl-[acyl-carrier protein] reductase</fullName>
    </submittedName>
</protein>
<dbReference type="InterPro" id="IPR002347">
    <property type="entry name" value="SDR_fam"/>
</dbReference>
<dbReference type="SUPFAM" id="SSF51735">
    <property type="entry name" value="NAD(P)-binding Rossmann-fold domains"/>
    <property type="match status" value="1"/>
</dbReference>
<dbReference type="InterPro" id="IPR036291">
    <property type="entry name" value="NAD(P)-bd_dom_sf"/>
</dbReference>
<comment type="similarity">
    <text evidence="1">Belongs to the short-chain dehydrogenases/reductases (SDR) family.</text>
</comment>
<dbReference type="NCBIfam" id="NF005559">
    <property type="entry name" value="PRK07231.1"/>
    <property type="match status" value="1"/>
</dbReference>
<dbReference type="PANTHER" id="PTHR24321">
    <property type="entry name" value="DEHYDROGENASES, SHORT CHAIN"/>
    <property type="match status" value="1"/>
</dbReference>
<evidence type="ECO:0000256" key="1">
    <source>
        <dbReference type="ARBA" id="ARBA00006484"/>
    </source>
</evidence>
<organism evidence="4 5">
    <name type="scientific">Leucobacter luti</name>
    <dbReference type="NCBI Taxonomy" id="340320"/>
    <lineage>
        <taxon>Bacteria</taxon>
        <taxon>Bacillati</taxon>
        <taxon>Actinomycetota</taxon>
        <taxon>Actinomycetes</taxon>
        <taxon>Micrococcales</taxon>
        <taxon>Microbacteriaceae</taxon>
        <taxon>Leucobacter</taxon>
    </lineage>
</organism>
<keyword evidence="5" id="KW-1185">Reference proteome</keyword>
<dbReference type="InterPro" id="IPR057326">
    <property type="entry name" value="KR_dom"/>
</dbReference>
<dbReference type="GO" id="GO:0016491">
    <property type="term" value="F:oxidoreductase activity"/>
    <property type="evidence" value="ECO:0007669"/>
    <property type="project" value="UniProtKB-KW"/>
</dbReference>